<reference evidence="3" key="1">
    <citation type="submission" date="2023-04" db="EMBL/GenBank/DDBJ databases">
        <authorList>
            <person name="Vijverberg K."/>
            <person name="Xiong W."/>
            <person name="Schranz E."/>
        </authorList>
    </citation>
    <scope>NUCLEOTIDE SEQUENCE</scope>
</reference>
<evidence type="ECO:0000313" key="3">
    <source>
        <dbReference type="EMBL" id="CAI9285324.1"/>
    </source>
</evidence>
<name>A0AA36E6P9_LACSI</name>
<feature type="region of interest" description="Disordered" evidence="2">
    <location>
        <begin position="58"/>
        <end position="108"/>
    </location>
</feature>
<organism evidence="3 4">
    <name type="scientific">Lactuca saligna</name>
    <name type="common">Willowleaf lettuce</name>
    <dbReference type="NCBI Taxonomy" id="75948"/>
    <lineage>
        <taxon>Eukaryota</taxon>
        <taxon>Viridiplantae</taxon>
        <taxon>Streptophyta</taxon>
        <taxon>Embryophyta</taxon>
        <taxon>Tracheophyta</taxon>
        <taxon>Spermatophyta</taxon>
        <taxon>Magnoliopsida</taxon>
        <taxon>eudicotyledons</taxon>
        <taxon>Gunneridae</taxon>
        <taxon>Pentapetalae</taxon>
        <taxon>asterids</taxon>
        <taxon>campanulids</taxon>
        <taxon>Asterales</taxon>
        <taxon>Asteraceae</taxon>
        <taxon>Cichorioideae</taxon>
        <taxon>Cichorieae</taxon>
        <taxon>Lactucinae</taxon>
        <taxon>Lactuca</taxon>
    </lineage>
</organism>
<accession>A0AA36E6P9</accession>
<keyword evidence="4" id="KW-1185">Reference proteome</keyword>
<feature type="compositionally biased region" description="Basic and acidic residues" evidence="2">
    <location>
        <begin position="58"/>
        <end position="68"/>
    </location>
</feature>
<proteinExistence type="predicted"/>
<gene>
    <name evidence="3" type="ORF">LSALG_LOCUS24798</name>
</gene>
<dbReference type="EMBL" id="OX465081">
    <property type="protein sequence ID" value="CAI9285324.1"/>
    <property type="molecule type" value="Genomic_DNA"/>
</dbReference>
<evidence type="ECO:0000313" key="4">
    <source>
        <dbReference type="Proteomes" id="UP001177003"/>
    </source>
</evidence>
<keyword evidence="1" id="KW-0175">Coiled coil</keyword>
<evidence type="ECO:0000256" key="2">
    <source>
        <dbReference type="SAM" id="MobiDB-lite"/>
    </source>
</evidence>
<protein>
    <submittedName>
        <fullName evidence="3">Uncharacterized protein</fullName>
    </submittedName>
</protein>
<feature type="coiled-coil region" evidence="1">
    <location>
        <begin position="10"/>
        <end position="40"/>
    </location>
</feature>
<evidence type="ECO:0000256" key="1">
    <source>
        <dbReference type="SAM" id="Coils"/>
    </source>
</evidence>
<sequence length="138" mass="15915">MQAAKSNVALQAKNKTDEQIQELMSQLEAKNKEIEKLESYIKVITEYPIKEEGASEIEKRQLPRREDVPITGNETSDKLTTENVRLKPSRKRMRPGGGGIYSSPTSHDEVRMKKAVNMEVHDTWTYEEIQQQFEAFCQ</sequence>
<dbReference type="Proteomes" id="UP001177003">
    <property type="component" value="Chromosome 5"/>
</dbReference>
<dbReference type="AlphaFoldDB" id="A0AA36E6P9"/>